<evidence type="ECO:0000313" key="13">
    <source>
        <dbReference type="Proteomes" id="UP000295710"/>
    </source>
</evidence>
<evidence type="ECO:0000256" key="6">
    <source>
        <dbReference type="ARBA" id="ARBA00023316"/>
    </source>
</evidence>
<name>A0A4R4FCF0_9FIRM</name>
<dbReference type="UniPathway" id="UPA00219"/>
<proteinExistence type="predicted"/>
<dbReference type="Pfam" id="PF19127">
    <property type="entry name" value="Choline_bind_3"/>
    <property type="match status" value="2"/>
</dbReference>
<dbReference type="PANTHER" id="PTHR30582">
    <property type="entry name" value="L,D-TRANSPEPTIDASE"/>
    <property type="match status" value="1"/>
</dbReference>
<evidence type="ECO:0000256" key="5">
    <source>
        <dbReference type="ARBA" id="ARBA00022984"/>
    </source>
</evidence>
<evidence type="ECO:0000256" key="4">
    <source>
        <dbReference type="ARBA" id="ARBA00022960"/>
    </source>
</evidence>
<keyword evidence="3" id="KW-0677">Repeat</keyword>
<comment type="pathway">
    <text evidence="1 8">Cell wall biogenesis; peptidoglycan biosynthesis.</text>
</comment>
<organism evidence="12 13">
    <name type="scientific">Extibacter muris</name>
    <dbReference type="NCBI Taxonomy" id="1796622"/>
    <lineage>
        <taxon>Bacteria</taxon>
        <taxon>Bacillati</taxon>
        <taxon>Bacillota</taxon>
        <taxon>Clostridia</taxon>
        <taxon>Lachnospirales</taxon>
        <taxon>Lachnospiraceae</taxon>
        <taxon>Extibacter</taxon>
    </lineage>
</organism>
<feature type="signal peptide" evidence="10">
    <location>
        <begin position="1"/>
        <end position="28"/>
    </location>
</feature>
<evidence type="ECO:0000256" key="2">
    <source>
        <dbReference type="ARBA" id="ARBA00022679"/>
    </source>
</evidence>
<keyword evidence="13" id="KW-1185">Reference proteome</keyword>
<dbReference type="InterPro" id="IPR038063">
    <property type="entry name" value="Transpep_catalytic_dom"/>
</dbReference>
<sequence length="810" mass="90704">MMKIFLRKAMSVLLIITCVCSISATAMAEEPAAEIETDDSTESGTRGWQGDIAAGTGTYIDENGEKATGLYRIGNQTFCFNEEGYAQVGWQEIEDAIYYFDLDTGFRYENVTKTISDRTYEFDDEGNFNEIAGDNSHDTEIEDQGSIKEDDNKVQKSEGDSSKGIAAYNKSEADKPSEIADDILTGWQDTDAGRKYIDDSGSAVTGMKSIEGKLYFFNESGILQTRWIDYHGKKYFAMDDGSIHTSGWLYADGNYYFCGKDGAVFSGLQTISGKKYFFDTDGVRQTRWVDSNGKKYFAMDDGSIHTSGWLYADGNYYFCGNDGAVLSGLQVISGKRYCFDADGVRQTRWVDYNGKKYFAMDDGSFRVNGWLYTGGSYYFCGGDGAVLKNFQTISGKRYYFGTDGIRQTGWIDSSGKRYFGMDDGSLRVNGWLYTGGNYYFCGGDGAVLKNFQIISGKRYYLGTDGIRQRSWINLNGKKFFGMEDGSLRVNGWLYTGGNYYFCGGDGAVLKGFQTVSGKRYYFDADGIRQSRWITVSGNTYFAMEDGSLRKGWLYADSKNYFCNSAYVVVKGNYAIDGVAYSFDQQGAMIKKSGWGEYKGNKYYFNPATGFPYKNQWVSFGSTQYYANSKGHMVSGFYTINGRLYYFYPDSKIMARNTTINGYKIGSDGVAVPTRMARMYSMAQGYSSTTPYLIMVDRASHKVGVFKGGKGLWNNLYYWDCADGAPSTPTVGGIFKVGMKGYYFDSGSARCFWYTQFYGNYLFHTVLCYKNGSIMDGRVGMALSHGCVRLQIPNAKWIYDNIPKGTTVVVY</sequence>
<dbReference type="Proteomes" id="UP000295710">
    <property type="component" value="Unassembled WGS sequence"/>
</dbReference>
<dbReference type="InterPro" id="IPR005490">
    <property type="entry name" value="LD_TPept_cat_dom"/>
</dbReference>
<dbReference type="InterPro" id="IPR050979">
    <property type="entry name" value="LD-transpeptidase"/>
</dbReference>
<evidence type="ECO:0000256" key="9">
    <source>
        <dbReference type="SAM" id="MobiDB-lite"/>
    </source>
</evidence>
<dbReference type="GO" id="GO:0071555">
    <property type="term" value="P:cell wall organization"/>
    <property type="evidence" value="ECO:0007669"/>
    <property type="project" value="UniProtKB-UniRule"/>
</dbReference>
<dbReference type="GO" id="GO:0071972">
    <property type="term" value="F:peptidoglycan L,D-transpeptidase activity"/>
    <property type="evidence" value="ECO:0007669"/>
    <property type="project" value="TreeGrafter"/>
</dbReference>
<dbReference type="GO" id="GO:0016740">
    <property type="term" value="F:transferase activity"/>
    <property type="evidence" value="ECO:0007669"/>
    <property type="project" value="UniProtKB-KW"/>
</dbReference>
<dbReference type="AlphaFoldDB" id="A0A4R4FCF0"/>
<evidence type="ECO:0000259" key="11">
    <source>
        <dbReference type="PROSITE" id="PS52029"/>
    </source>
</evidence>
<dbReference type="SUPFAM" id="SSF69360">
    <property type="entry name" value="Cell wall binding repeat"/>
    <property type="match status" value="4"/>
</dbReference>
<feature type="active site" description="Proton donor/acceptor" evidence="8">
    <location>
        <position position="763"/>
    </location>
</feature>
<dbReference type="Pfam" id="PF03734">
    <property type="entry name" value="YkuD"/>
    <property type="match status" value="1"/>
</dbReference>
<dbReference type="Pfam" id="PF01473">
    <property type="entry name" value="Choline_bind_1"/>
    <property type="match status" value="4"/>
</dbReference>
<feature type="compositionally biased region" description="Basic and acidic residues" evidence="9">
    <location>
        <begin position="135"/>
        <end position="161"/>
    </location>
</feature>
<evidence type="ECO:0000256" key="3">
    <source>
        <dbReference type="ARBA" id="ARBA00022737"/>
    </source>
</evidence>
<keyword evidence="6 8" id="KW-0961">Cell wall biogenesis/degradation</keyword>
<feature type="repeat" description="Cell wall-binding" evidence="7">
    <location>
        <begin position="509"/>
        <end position="528"/>
    </location>
</feature>
<dbReference type="EMBL" id="SMMX01000013">
    <property type="protein sequence ID" value="TDA20961.1"/>
    <property type="molecule type" value="Genomic_DNA"/>
</dbReference>
<dbReference type="CDD" id="cd16913">
    <property type="entry name" value="YkuD_like"/>
    <property type="match status" value="1"/>
</dbReference>
<feature type="region of interest" description="Disordered" evidence="9">
    <location>
        <begin position="125"/>
        <end position="174"/>
    </location>
</feature>
<dbReference type="GO" id="GO:0008360">
    <property type="term" value="P:regulation of cell shape"/>
    <property type="evidence" value="ECO:0007669"/>
    <property type="project" value="UniProtKB-UniRule"/>
</dbReference>
<feature type="domain" description="L,D-TPase catalytic" evidence="11">
    <location>
        <begin position="691"/>
        <end position="810"/>
    </location>
</feature>
<feature type="active site" description="Nucleophile" evidence="8">
    <location>
        <position position="786"/>
    </location>
</feature>
<evidence type="ECO:0000256" key="8">
    <source>
        <dbReference type="PROSITE-ProRule" id="PRU01373"/>
    </source>
</evidence>
<evidence type="ECO:0000256" key="10">
    <source>
        <dbReference type="SAM" id="SignalP"/>
    </source>
</evidence>
<keyword evidence="5 8" id="KW-0573">Peptidoglycan synthesis</keyword>
<dbReference type="GO" id="GO:0005576">
    <property type="term" value="C:extracellular region"/>
    <property type="evidence" value="ECO:0007669"/>
    <property type="project" value="TreeGrafter"/>
</dbReference>
<dbReference type="Gene3D" id="2.10.270.10">
    <property type="entry name" value="Cholin Binding"/>
    <property type="match status" value="8"/>
</dbReference>
<dbReference type="PROSITE" id="PS51170">
    <property type="entry name" value="CW"/>
    <property type="match status" value="1"/>
</dbReference>
<keyword evidence="10" id="KW-0732">Signal</keyword>
<comment type="caution">
    <text evidence="12">The sequence shown here is derived from an EMBL/GenBank/DDBJ whole genome shotgun (WGS) entry which is preliminary data.</text>
</comment>
<evidence type="ECO:0000256" key="1">
    <source>
        <dbReference type="ARBA" id="ARBA00004752"/>
    </source>
</evidence>
<keyword evidence="4 8" id="KW-0133">Cell shape</keyword>
<dbReference type="PROSITE" id="PS52029">
    <property type="entry name" value="LD_TPASE"/>
    <property type="match status" value="1"/>
</dbReference>
<evidence type="ECO:0000313" key="12">
    <source>
        <dbReference type="EMBL" id="TDA20961.1"/>
    </source>
</evidence>
<dbReference type="Gene3D" id="2.40.440.10">
    <property type="entry name" value="L,D-transpeptidase catalytic domain-like"/>
    <property type="match status" value="1"/>
</dbReference>
<dbReference type="GO" id="GO:0018104">
    <property type="term" value="P:peptidoglycan-protein cross-linking"/>
    <property type="evidence" value="ECO:0007669"/>
    <property type="project" value="TreeGrafter"/>
</dbReference>
<dbReference type="SUPFAM" id="SSF141523">
    <property type="entry name" value="L,D-transpeptidase catalytic domain-like"/>
    <property type="match status" value="1"/>
</dbReference>
<feature type="chain" id="PRO_5020333095" evidence="10">
    <location>
        <begin position="29"/>
        <end position="810"/>
    </location>
</feature>
<dbReference type="PANTHER" id="PTHR30582:SF2">
    <property type="entry name" value="L,D-TRANSPEPTIDASE YCIB-RELATED"/>
    <property type="match status" value="1"/>
</dbReference>
<dbReference type="InterPro" id="IPR018337">
    <property type="entry name" value="Cell_wall/Cho-bd_repeat"/>
</dbReference>
<accession>A0A4R4FCF0</accession>
<reference evidence="12 13" key="1">
    <citation type="journal article" date="2016" name="Nat. Microbiol.">
        <title>The Mouse Intestinal Bacterial Collection (miBC) provides host-specific insight into cultured diversity and functional potential of the gut microbiota.</title>
        <authorList>
            <person name="Lagkouvardos I."/>
            <person name="Pukall R."/>
            <person name="Abt B."/>
            <person name="Foesel B.U."/>
            <person name="Meier-Kolthoff J.P."/>
            <person name="Kumar N."/>
            <person name="Bresciani A."/>
            <person name="Martinez I."/>
            <person name="Just S."/>
            <person name="Ziegler C."/>
            <person name="Brugiroux S."/>
            <person name="Garzetti D."/>
            <person name="Wenning M."/>
            <person name="Bui T.P."/>
            <person name="Wang J."/>
            <person name="Hugenholtz F."/>
            <person name="Plugge C.M."/>
            <person name="Peterson D.A."/>
            <person name="Hornef M.W."/>
            <person name="Baines J.F."/>
            <person name="Smidt H."/>
            <person name="Walter J."/>
            <person name="Kristiansen K."/>
            <person name="Nielsen H.B."/>
            <person name="Haller D."/>
            <person name="Overmann J."/>
            <person name="Stecher B."/>
            <person name="Clavel T."/>
        </authorList>
    </citation>
    <scope>NUCLEOTIDE SEQUENCE [LARGE SCALE GENOMIC DNA]</scope>
    <source>
        <strain evidence="12 13">DSM 28560</strain>
    </source>
</reference>
<evidence type="ECO:0000256" key="7">
    <source>
        <dbReference type="PROSITE-ProRule" id="PRU00591"/>
    </source>
</evidence>
<protein>
    <submittedName>
        <fullName evidence="12">L,D-transpeptidase</fullName>
    </submittedName>
</protein>
<keyword evidence="2" id="KW-0808">Transferase</keyword>
<gene>
    <name evidence="12" type="ORF">E1963_14390</name>
</gene>